<proteinExistence type="predicted"/>
<dbReference type="EMBL" id="CAJOBC010097184">
    <property type="protein sequence ID" value="CAF4445606.1"/>
    <property type="molecule type" value="Genomic_DNA"/>
</dbReference>
<evidence type="ECO:0000256" key="1">
    <source>
        <dbReference type="SAM" id="MobiDB-lite"/>
    </source>
</evidence>
<dbReference type="EMBL" id="CAJNOQ010031259">
    <property type="protein sequence ID" value="CAF1579018.1"/>
    <property type="molecule type" value="Genomic_DNA"/>
</dbReference>
<evidence type="ECO:0000313" key="4">
    <source>
        <dbReference type="Proteomes" id="UP000663829"/>
    </source>
</evidence>
<dbReference type="AlphaFoldDB" id="A0A815Z3X1"/>
<keyword evidence="4" id="KW-1185">Reference proteome</keyword>
<dbReference type="Proteomes" id="UP000681722">
    <property type="component" value="Unassembled WGS sequence"/>
</dbReference>
<evidence type="ECO:0000313" key="3">
    <source>
        <dbReference type="EMBL" id="CAF4445606.1"/>
    </source>
</evidence>
<name>A0A815Z3X1_9BILA</name>
<evidence type="ECO:0000313" key="2">
    <source>
        <dbReference type="EMBL" id="CAF1579018.1"/>
    </source>
</evidence>
<comment type="caution">
    <text evidence="2">The sequence shown here is derived from an EMBL/GenBank/DDBJ whole genome shotgun (WGS) entry which is preliminary data.</text>
</comment>
<sequence length="48" mass="5383">LNDFEIRPGILLKAKLNVPHLPIQSQDSEHGMDSLNDSLHFIENNGSK</sequence>
<reference evidence="2" key="1">
    <citation type="submission" date="2021-02" db="EMBL/GenBank/DDBJ databases">
        <authorList>
            <person name="Nowell W R."/>
        </authorList>
    </citation>
    <scope>NUCLEOTIDE SEQUENCE</scope>
</reference>
<protein>
    <submittedName>
        <fullName evidence="2">Uncharacterized protein</fullName>
    </submittedName>
</protein>
<feature type="region of interest" description="Disordered" evidence="1">
    <location>
        <begin position="24"/>
        <end position="48"/>
    </location>
</feature>
<gene>
    <name evidence="2" type="ORF">GPM918_LOCUS40951</name>
    <name evidence="3" type="ORF">SRO942_LOCUS41948</name>
</gene>
<accession>A0A815Z3X1</accession>
<organism evidence="2 4">
    <name type="scientific">Didymodactylos carnosus</name>
    <dbReference type="NCBI Taxonomy" id="1234261"/>
    <lineage>
        <taxon>Eukaryota</taxon>
        <taxon>Metazoa</taxon>
        <taxon>Spiralia</taxon>
        <taxon>Gnathifera</taxon>
        <taxon>Rotifera</taxon>
        <taxon>Eurotatoria</taxon>
        <taxon>Bdelloidea</taxon>
        <taxon>Philodinida</taxon>
        <taxon>Philodinidae</taxon>
        <taxon>Didymodactylos</taxon>
    </lineage>
</organism>
<dbReference type="Proteomes" id="UP000663829">
    <property type="component" value="Unassembled WGS sequence"/>
</dbReference>
<feature type="non-terminal residue" evidence="2">
    <location>
        <position position="1"/>
    </location>
</feature>